<dbReference type="PROSITE" id="PS51186">
    <property type="entry name" value="GNAT"/>
    <property type="match status" value="1"/>
</dbReference>
<dbReference type="AlphaFoldDB" id="A0A9J6RDG9"/>
<comment type="caution">
    <text evidence="2">The sequence shown here is derived from an EMBL/GenBank/DDBJ whole genome shotgun (WGS) entry which is preliminary data.</text>
</comment>
<dbReference type="EC" id="2.3.1.-" evidence="2"/>
<evidence type="ECO:0000259" key="1">
    <source>
        <dbReference type="PROSITE" id="PS51186"/>
    </source>
</evidence>
<dbReference type="InterPro" id="IPR027365">
    <property type="entry name" value="GNAT_acetyltra_YdfB-like"/>
</dbReference>
<keyword evidence="3" id="KW-1185">Reference proteome</keyword>
<accession>A0A9J6RDG9</accession>
<proteinExistence type="predicted"/>
<dbReference type="RefSeq" id="WP_268780297.1">
    <property type="nucleotide sequence ID" value="NZ_JAPRAT010000018.1"/>
</dbReference>
<keyword evidence="2" id="KW-0012">Acyltransferase</keyword>
<dbReference type="EMBL" id="JAPRAT010000018">
    <property type="protein sequence ID" value="MCZ0703533.1"/>
    <property type="molecule type" value="Genomic_DNA"/>
</dbReference>
<dbReference type="InterPro" id="IPR016181">
    <property type="entry name" value="Acyl_CoA_acyltransferase"/>
</dbReference>
<gene>
    <name evidence="2" type="ORF">OWO01_09915</name>
</gene>
<evidence type="ECO:0000313" key="3">
    <source>
        <dbReference type="Proteomes" id="UP001084197"/>
    </source>
</evidence>
<reference evidence="2" key="1">
    <citation type="submission" date="2022-11" db="EMBL/GenBank/DDBJ databases">
        <title>WGS of Natronobacillus azotifigens 24KS-1, an anaerobic diazotrophic haloalkaliphile from soda-rich habitats.</title>
        <authorList>
            <person name="Sorokin D.Y."/>
            <person name="Merkel A.Y."/>
        </authorList>
    </citation>
    <scope>NUCLEOTIDE SEQUENCE</scope>
    <source>
        <strain evidence="2">24KS-1</strain>
    </source>
</reference>
<protein>
    <submittedName>
        <fullName evidence="2">GNAT family N-acetyltransferase</fullName>
        <ecNumber evidence="2">2.3.1.-</ecNumber>
    </submittedName>
</protein>
<sequence length="263" mass="29774">MIRKLTQADDADVQALIMTNPAENLFLIGDIEAFGYSQSFQEVWGDFTQEDQLRAVLLRYEENYIPFALTDFDASGFAEVLNRDQNKPMLSGLKEITSKIIPHLRTDFTSTRELFYAKCTTTWHLPYTDLEEVKLLTIDDIDRWVAFINGIPEFADESAANAASKKRSIEQKVGRSYYLEQDGKMVSSASTTAENSKSAMVVAVATDNRYKGKGYATLCLAKLILDLVQEGKELCLFYDNPSAGSIYKKLGFQDIGTWMMYRH</sequence>
<organism evidence="2 3">
    <name type="scientific">Natronobacillus azotifigens</name>
    <dbReference type="NCBI Taxonomy" id="472978"/>
    <lineage>
        <taxon>Bacteria</taxon>
        <taxon>Bacillati</taxon>
        <taxon>Bacillota</taxon>
        <taxon>Bacilli</taxon>
        <taxon>Bacillales</taxon>
        <taxon>Bacillaceae</taxon>
        <taxon>Natronobacillus</taxon>
    </lineage>
</organism>
<name>A0A9J6RDG9_9BACI</name>
<dbReference type="Gene3D" id="3.40.630.30">
    <property type="match status" value="1"/>
</dbReference>
<keyword evidence="2" id="KW-0808">Transferase</keyword>
<evidence type="ECO:0000313" key="2">
    <source>
        <dbReference type="EMBL" id="MCZ0703533.1"/>
    </source>
</evidence>
<feature type="domain" description="N-acetyltransferase" evidence="1">
    <location>
        <begin position="131"/>
        <end position="263"/>
    </location>
</feature>
<dbReference type="GO" id="GO:0016747">
    <property type="term" value="F:acyltransferase activity, transferring groups other than amino-acyl groups"/>
    <property type="evidence" value="ECO:0007669"/>
    <property type="project" value="InterPro"/>
</dbReference>
<dbReference type="SUPFAM" id="SSF55729">
    <property type="entry name" value="Acyl-CoA N-acyltransferases (Nat)"/>
    <property type="match status" value="1"/>
</dbReference>
<dbReference type="InterPro" id="IPR000182">
    <property type="entry name" value="GNAT_dom"/>
</dbReference>
<dbReference type="Proteomes" id="UP001084197">
    <property type="component" value="Unassembled WGS sequence"/>
</dbReference>
<dbReference type="Pfam" id="PF12746">
    <property type="entry name" value="GNAT_acetyltran"/>
    <property type="match status" value="1"/>
</dbReference>